<dbReference type="EMBL" id="PKMF04000305">
    <property type="protein sequence ID" value="KAK7838493.1"/>
    <property type="molecule type" value="Genomic_DNA"/>
</dbReference>
<gene>
    <name evidence="2" type="ORF">CFP56_019531</name>
</gene>
<accession>A0AAW0KIG1</accession>
<feature type="coiled-coil region" evidence="1">
    <location>
        <begin position="502"/>
        <end position="552"/>
    </location>
</feature>
<protein>
    <submittedName>
        <fullName evidence="2">Uncharacterized protein</fullName>
    </submittedName>
</protein>
<reference evidence="2 3" key="1">
    <citation type="journal article" date="2018" name="Sci. Data">
        <title>The draft genome sequence of cork oak.</title>
        <authorList>
            <person name="Ramos A.M."/>
            <person name="Usie A."/>
            <person name="Barbosa P."/>
            <person name="Barros P.M."/>
            <person name="Capote T."/>
            <person name="Chaves I."/>
            <person name="Simoes F."/>
            <person name="Abreu I."/>
            <person name="Carrasquinho I."/>
            <person name="Faro C."/>
            <person name="Guimaraes J.B."/>
            <person name="Mendonca D."/>
            <person name="Nobrega F."/>
            <person name="Rodrigues L."/>
            <person name="Saibo N.J.M."/>
            <person name="Varela M.C."/>
            <person name="Egas C."/>
            <person name="Matos J."/>
            <person name="Miguel C.M."/>
            <person name="Oliveira M.M."/>
            <person name="Ricardo C.P."/>
            <person name="Goncalves S."/>
        </authorList>
    </citation>
    <scope>NUCLEOTIDE SEQUENCE [LARGE SCALE GENOMIC DNA]</scope>
    <source>
        <strain evidence="3">cv. HL8</strain>
    </source>
</reference>
<proteinExistence type="predicted"/>
<dbReference type="PANTHER" id="PTHR45287">
    <property type="entry name" value="OS03G0691500 PROTEIN"/>
    <property type="match status" value="1"/>
</dbReference>
<keyword evidence="3" id="KW-1185">Reference proteome</keyword>
<feature type="coiled-coil region" evidence="1">
    <location>
        <begin position="595"/>
        <end position="664"/>
    </location>
</feature>
<evidence type="ECO:0000313" key="3">
    <source>
        <dbReference type="Proteomes" id="UP000237347"/>
    </source>
</evidence>
<name>A0AAW0KIG1_QUESU</name>
<dbReference type="PANTHER" id="PTHR45287:SF3">
    <property type="entry name" value="PROTEIN, PUTATIVE-RELATED"/>
    <property type="match status" value="1"/>
</dbReference>
<evidence type="ECO:0000256" key="1">
    <source>
        <dbReference type="SAM" id="Coils"/>
    </source>
</evidence>
<organism evidence="2 3">
    <name type="scientific">Quercus suber</name>
    <name type="common">Cork oak</name>
    <dbReference type="NCBI Taxonomy" id="58331"/>
    <lineage>
        <taxon>Eukaryota</taxon>
        <taxon>Viridiplantae</taxon>
        <taxon>Streptophyta</taxon>
        <taxon>Embryophyta</taxon>
        <taxon>Tracheophyta</taxon>
        <taxon>Spermatophyta</taxon>
        <taxon>Magnoliopsida</taxon>
        <taxon>eudicotyledons</taxon>
        <taxon>Gunneridae</taxon>
        <taxon>Pentapetalae</taxon>
        <taxon>rosids</taxon>
        <taxon>fabids</taxon>
        <taxon>Fagales</taxon>
        <taxon>Fagaceae</taxon>
        <taxon>Quercus</taxon>
    </lineage>
</organism>
<dbReference type="AlphaFoldDB" id="A0AAW0KIG1"/>
<dbReference type="Gramene" id="rna-CFP56_31975">
    <property type="protein sequence ID" value="cds-POE78920.1"/>
    <property type="gene ID" value="gene-CFP56_31975"/>
</dbReference>
<keyword evidence="1" id="KW-0175">Coiled coil</keyword>
<sequence length="908" mass="105987">MKDIYKGLDEVKAEMKKLKADYRFKTELSESLKRAHNELLHKYQEAKKQIEKQAQKLNAKSEEIYEARKIHEDFPSVSHQKEFSHRHSSSVNEKLRGDCVQKWQQLEGEIRVWVWALNEVMARNKELELNVCERHKEIEGLKRLLLVSERKCFESEQKAQKAIELRQRDDMILTLDKTDGDVQNQLKWKSEQFKHLEEAYKGFRDQFLLGKEEWEKGKSALLEDISSLQTSLDSRTRILEGLQTRLEMCNQVSEFKSSFDDVFAQCEEEKSRIQNLTVQRDEEIARVINSLERKGTLAKEIEFRIVHLEQENQVLGESLKELWEAQIRNAGATSSLTALLNKLIGLEQVHSNFSNNLKAKESEWSFLMENMRTYIDSCKFEQKDNEKRIQELQTDLENCQSTIKVLSKEIFMLCMTLKSEISEAYSKMLYAKAEMELHDKEKEDKFSFLIEKLILNKSYLDLGSENKELASLRVDSLECMQVSKNNEVQRYKKMLEESSECRLQLKEQVLQMESALENEKRDAFEALEKANLELAIHEASLLENELQNWKSDAESPKVCLDENQETCKQLETSLIAQAKLEQMLKNEKESLLCIAKEQEKRIEGLQLHIFSLEAKIAAKTEELEASIKDKDSILLVAEEKEICIENLQKDITFLKQESKRREAEAEVLGRQAAEKAFEEKKERHLQIMNEKDQIIKDLQILAISLQQDLESAVISCFPELIEKHVQIIVLGEAIKNTEYLTKLEIEEKNKIIANLEKETCNLRQKLAHEEEYLLCSRREEEQLQALLETNKLEIEKLMAEKRSMEGLVKELEFEKGILLQDSMKLSIEREDLLVHIQEICDRIGEFSFEDVKLMKNLGRILENSVEETVGETDLMEDGELCDSTRENTDTCFLAKKRNLKQVVMKDCH</sequence>
<feature type="coiled-coil region" evidence="1">
    <location>
        <begin position="780"/>
        <end position="814"/>
    </location>
</feature>
<feature type="coiled-coil region" evidence="1">
    <location>
        <begin position="382"/>
        <end position="409"/>
    </location>
</feature>
<feature type="coiled-coil region" evidence="1">
    <location>
        <begin position="1"/>
        <end position="67"/>
    </location>
</feature>
<dbReference type="InterPro" id="IPR040262">
    <property type="entry name" value="At4g38062-like"/>
</dbReference>
<evidence type="ECO:0000313" key="2">
    <source>
        <dbReference type="EMBL" id="KAK7838493.1"/>
    </source>
</evidence>
<comment type="caution">
    <text evidence="2">The sequence shown here is derived from an EMBL/GenBank/DDBJ whole genome shotgun (WGS) entry which is preliminary data.</text>
</comment>
<dbReference type="Proteomes" id="UP000237347">
    <property type="component" value="Unassembled WGS sequence"/>
</dbReference>